<evidence type="ECO:0000313" key="4">
    <source>
        <dbReference type="EMBL" id="BDQ38761.1"/>
    </source>
</evidence>
<keyword evidence="5" id="KW-1185">Reference proteome</keyword>
<proteinExistence type="predicted"/>
<reference evidence="4 5" key="1">
    <citation type="submission" date="2022-08" db="EMBL/GenBank/DDBJ databases">
        <title>Genome Sequence of the sulphate-reducing bacterium, Pseudodesulfovibrio sp. SYK.</title>
        <authorList>
            <person name="Kondo R."/>
            <person name="Kataoka T."/>
        </authorList>
    </citation>
    <scope>NUCLEOTIDE SEQUENCE [LARGE SCALE GENOMIC DNA]</scope>
    <source>
        <strain evidence="4 5">SYK</strain>
    </source>
</reference>
<protein>
    <recommendedName>
        <fullName evidence="3">Fido domain-containing protein</fullName>
    </recommendedName>
</protein>
<dbReference type="PROSITE" id="PS51459">
    <property type="entry name" value="FIDO"/>
    <property type="match status" value="1"/>
</dbReference>
<accession>A0ABM8B4S6</accession>
<dbReference type="Gene3D" id="1.10.3290.10">
    <property type="entry name" value="Fido-like domain"/>
    <property type="match status" value="1"/>
</dbReference>
<dbReference type="Proteomes" id="UP001317742">
    <property type="component" value="Chromosome"/>
</dbReference>
<gene>
    <name evidence="4" type="ORF">SYK_31210</name>
</gene>
<dbReference type="EMBL" id="AP026709">
    <property type="protein sequence ID" value="BDQ38761.1"/>
    <property type="molecule type" value="Genomic_DNA"/>
</dbReference>
<dbReference type="Pfam" id="PF02661">
    <property type="entry name" value="Fic"/>
    <property type="match status" value="1"/>
</dbReference>
<dbReference type="Pfam" id="PF00012">
    <property type="entry name" value="HSP70"/>
    <property type="match status" value="1"/>
</dbReference>
<dbReference type="InterPro" id="IPR043129">
    <property type="entry name" value="ATPase_NBD"/>
</dbReference>
<dbReference type="InterPro" id="IPR036597">
    <property type="entry name" value="Fido-like_dom_sf"/>
</dbReference>
<evidence type="ECO:0000256" key="2">
    <source>
        <dbReference type="ARBA" id="ARBA00022840"/>
    </source>
</evidence>
<dbReference type="RefSeq" id="WP_281761255.1">
    <property type="nucleotide sequence ID" value="NZ_AP026709.1"/>
</dbReference>
<evidence type="ECO:0000256" key="1">
    <source>
        <dbReference type="ARBA" id="ARBA00022741"/>
    </source>
</evidence>
<sequence>MPLKRIHQDETPTVVSRNEASEYIIGSQAKDLGFDNVTNVFNFKKDIGAPATEFEKRKYWTLPPTNQIKGTSKAKLPDTQNIKTISAKEAAEIYLEKLLSHQEIPDKVIIGQPAISDKRWLERYRSNIRAIFRKLGQKAPEFFYEPFAVFNAYKHSFRAQESFSIDEDILIIDIGGSTFNSCIIRSNKDGELDRTSAYSVPLGIESEFCGGMTVDESLIQFTIGRARQRGINWKNDPTKDLHTLDPRAKLMAERVKIKLCEQLGREAVMRNDYRDIHETMTFPKGWLHPDLEIIQKINGNDLKRLIKKKWEQDWHRLVKKTIRLAQSKISKAKGKKNKRKLIIGKIILAGGSSKAPFLKDLICQAYGAHVDQEDILRVNNIGETVALGLALECAHQSDKNPELQTNKLSSCIVNQLYVGVQRERHSAIIPLTTVCDGVKRSDGLIFDAPLHIEDHDLTCEITLPNKINPQRFYYCFSDKPFEDLATGDFTLNHLNDVATLNVKGKLKNKAKLKISFKEDGYIKPELLVKGKGHRAAEGWLQHTLAEFELPNLNIREGNTFFGLDFGNTNSYIVEVHKRLDKIEELVEYPKFGIGNDIKRELRNMDATINAMRNTGSINPKRLIEFAHYQDSSLVYNSNKIEQIDLSYGETVALKELSNKLQPIEAEAKNLLKAYYWVLENYTQLFDAPERFLREVNRIIMQGVEKEAGQYRPPMKDFKIGGASFTPPASEYVGGLMKELSSEIKSHPRRSPIEVASSLHTKFVYIHPFREGNGRTARLLLNTILLNYEYPILIIDHNNRPQYIESLDSAVNGDISKFIHLILREYNIAINDYNDFITAEDEQENETVDFKARKELLIERNDSFFIRKSLETAILLAKASLNMHEMDRSYPDIAISIKEYGLPEEDFFTLEKKNKSVWFFSVNFRNEKHSESFLFYINTASPISIDGMNLDAFALHVARLEGDVYKSLGVSPVSIREIATDLTNLYSIPGIKQINRETFRQFFIEVIESYF</sequence>
<organism evidence="4 5">
    <name type="scientific">Pseudodesulfovibrio nedwellii</name>
    <dbReference type="NCBI Taxonomy" id="2973072"/>
    <lineage>
        <taxon>Bacteria</taxon>
        <taxon>Pseudomonadati</taxon>
        <taxon>Thermodesulfobacteriota</taxon>
        <taxon>Desulfovibrionia</taxon>
        <taxon>Desulfovibrionales</taxon>
        <taxon>Desulfovibrionaceae</taxon>
    </lineage>
</organism>
<feature type="domain" description="Fido" evidence="3">
    <location>
        <begin position="687"/>
        <end position="823"/>
    </location>
</feature>
<dbReference type="Gene3D" id="3.90.640.10">
    <property type="entry name" value="Actin, Chain A, domain 4"/>
    <property type="match status" value="1"/>
</dbReference>
<dbReference type="Gene3D" id="3.30.420.40">
    <property type="match status" value="2"/>
</dbReference>
<dbReference type="InterPro" id="IPR003812">
    <property type="entry name" value="Fido"/>
</dbReference>
<dbReference type="SUPFAM" id="SSF53067">
    <property type="entry name" value="Actin-like ATPase domain"/>
    <property type="match status" value="2"/>
</dbReference>
<keyword evidence="2" id="KW-0067">ATP-binding</keyword>
<dbReference type="PANTHER" id="PTHR13504:SF38">
    <property type="entry name" value="FIDO DOMAIN-CONTAINING PROTEIN"/>
    <property type="match status" value="1"/>
</dbReference>
<dbReference type="InterPro" id="IPR013126">
    <property type="entry name" value="Hsp_70_fam"/>
</dbReference>
<keyword evidence="1" id="KW-0547">Nucleotide-binding</keyword>
<name>A0ABM8B4S6_9BACT</name>
<dbReference type="InterPro" id="IPR040198">
    <property type="entry name" value="Fido_containing"/>
</dbReference>
<dbReference type="PANTHER" id="PTHR13504">
    <property type="entry name" value="FIDO DOMAIN-CONTAINING PROTEIN DDB_G0283145"/>
    <property type="match status" value="1"/>
</dbReference>
<evidence type="ECO:0000259" key="3">
    <source>
        <dbReference type="PROSITE" id="PS51459"/>
    </source>
</evidence>
<dbReference type="SUPFAM" id="SSF140931">
    <property type="entry name" value="Fic-like"/>
    <property type="match status" value="1"/>
</dbReference>
<evidence type="ECO:0000313" key="5">
    <source>
        <dbReference type="Proteomes" id="UP001317742"/>
    </source>
</evidence>